<proteinExistence type="predicted"/>
<keyword evidence="1" id="KW-1185">Reference proteome</keyword>
<organism evidence="1 2">
    <name type="scientific">Syphacia muris</name>
    <dbReference type="NCBI Taxonomy" id="451379"/>
    <lineage>
        <taxon>Eukaryota</taxon>
        <taxon>Metazoa</taxon>
        <taxon>Ecdysozoa</taxon>
        <taxon>Nematoda</taxon>
        <taxon>Chromadorea</taxon>
        <taxon>Rhabditida</taxon>
        <taxon>Spirurina</taxon>
        <taxon>Oxyuridomorpha</taxon>
        <taxon>Oxyuroidea</taxon>
        <taxon>Oxyuridae</taxon>
        <taxon>Syphacia</taxon>
    </lineage>
</organism>
<evidence type="ECO:0000313" key="2">
    <source>
        <dbReference type="WBParaSite" id="SMUV_0001078101-mRNA-1"/>
    </source>
</evidence>
<dbReference type="WBParaSite" id="SMUV_0001078101-mRNA-1">
    <property type="protein sequence ID" value="SMUV_0001078101-mRNA-1"/>
    <property type="gene ID" value="SMUV_0001078101"/>
</dbReference>
<dbReference type="AlphaFoldDB" id="A0A0N5B0H9"/>
<accession>A0A0N5B0H9</accession>
<evidence type="ECO:0000313" key="1">
    <source>
        <dbReference type="Proteomes" id="UP000046393"/>
    </source>
</evidence>
<dbReference type="Proteomes" id="UP000046393">
    <property type="component" value="Unplaced"/>
</dbReference>
<reference evidence="2" key="1">
    <citation type="submission" date="2017-02" db="UniProtKB">
        <authorList>
            <consortium name="WormBaseParasite"/>
        </authorList>
    </citation>
    <scope>IDENTIFICATION</scope>
</reference>
<sequence>MYPGRKFAGSLCCEWSRTGIIKTTKKPTDVGLRKDNGIPGQMLEFLDEQSADTKYYSHVHTVCFGFG</sequence>
<protein>
    <submittedName>
        <fullName evidence="2">Transposase</fullName>
    </submittedName>
</protein>
<name>A0A0N5B0H9_9BILA</name>